<dbReference type="AlphaFoldDB" id="C1MJ51"/>
<feature type="region of interest" description="Disordered" evidence="1">
    <location>
        <begin position="29"/>
        <end position="62"/>
    </location>
</feature>
<dbReference type="KEGG" id="mpp:MICPUCDRAFT_50813"/>
<proteinExistence type="predicted"/>
<dbReference type="EMBL" id="GG663735">
    <property type="protein sequence ID" value="EEH60504.1"/>
    <property type="molecule type" value="Genomic_DNA"/>
</dbReference>
<gene>
    <name evidence="2" type="ORF">MICPUCDRAFT_50813</name>
</gene>
<sequence>MAARREAWRADVDAAREAHEEGRRRMCAATEARREGVKDALQKRLSQRKLAKENSVKENAAE</sequence>
<dbReference type="RefSeq" id="XP_003055252.1">
    <property type="nucleotide sequence ID" value="XM_003055206.1"/>
</dbReference>
<accession>C1MJ51</accession>
<evidence type="ECO:0000313" key="2">
    <source>
        <dbReference type="EMBL" id="EEH60504.1"/>
    </source>
</evidence>
<evidence type="ECO:0000256" key="1">
    <source>
        <dbReference type="SAM" id="MobiDB-lite"/>
    </source>
</evidence>
<feature type="compositionally biased region" description="Basic and acidic residues" evidence="1">
    <location>
        <begin position="50"/>
        <end position="62"/>
    </location>
</feature>
<name>C1MJ51_MICPC</name>
<keyword evidence="3" id="KW-1185">Reference proteome</keyword>
<feature type="compositionally biased region" description="Basic and acidic residues" evidence="1">
    <location>
        <begin position="31"/>
        <end position="42"/>
    </location>
</feature>
<organism evidence="3">
    <name type="scientific">Micromonas pusilla (strain CCMP1545)</name>
    <name type="common">Picoplanktonic green alga</name>
    <dbReference type="NCBI Taxonomy" id="564608"/>
    <lineage>
        <taxon>Eukaryota</taxon>
        <taxon>Viridiplantae</taxon>
        <taxon>Chlorophyta</taxon>
        <taxon>Mamiellophyceae</taxon>
        <taxon>Mamiellales</taxon>
        <taxon>Mamiellaceae</taxon>
        <taxon>Micromonas</taxon>
    </lineage>
</organism>
<dbReference type="GeneID" id="9680890"/>
<dbReference type="Proteomes" id="UP000001876">
    <property type="component" value="Unassembled WGS sequence"/>
</dbReference>
<reference evidence="2 3" key="1">
    <citation type="journal article" date="2009" name="Science">
        <title>Green evolution and dynamic adaptations revealed by genomes of the marine picoeukaryotes Micromonas.</title>
        <authorList>
            <person name="Worden A.Z."/>
            <person name="Lee J.H."/>
            <person name="Mock T."/>
            <person name="Rouze P."/>
            <person name="Simmons M.P."/>
            <person name="Aerts A.L."/>
            <person name="Allen A.E."/>
            <person name="Cuvelier M.L."/>
            <person name="Derelle E."/>
            <person name="Everett M.V."/>
            <person name="Foulon E."/>
            <person name="Grimwood J."/>
            <person name="Gundlach H."/>
            <person name="Henrissat B."/>
            <person name="Napoli C."/>
            <person name="McDonald S.M."/>
            <person name="Parker M.S."/>
            <person name="Rombauts S."/>
            <person name="Salamov A."/>
            <person name="Von Dassow P."/>
            <person name="Badger J.H."/>
            <person name="Coutinho P.M."/>
            <person name="Demir E."/>
            <person name="Dubchak I."/>
            <person name="Gentemann C."/>
            <person name="Eikrem W."/>
            <person name="Gready J.E."/>
            <person name="John U."/>
            <person name="Lanier W."/>
            <person name="Lindquist E.A."/>
            <person name="Lucas S."/>
            <person name="Mayer K.F."/>
            <person name="Moreau H."/>
            <person name="Not F."/>
            <person name="Otillar R."/>
            <person name="Panaud O."/>
            <person name="Pangilinan J."/>
            <person name="Paulsen I."/>
            <person name="Piegu B."/>
            <person name="Poliakov A."/>
            <person name="Robbens S."/>
            <person name="Schmutz J."/>
            <person name="Toulza E."/>
            <person name="Wyss T."/>
            <person name="Zelensky A."/>
            <person name="Zhou K."/>
            <person name="Armbrust E.V."/>
            <person name="Bhattacharya D."/>
            <person name="Goodenough U.W."/>
            <person name="Van de Peer Y."/>
            <person name="Grigoriev I.V."/>
        </authorList>
    </citation>
    <scope>NUCLEOTIDE SEQUENCE [LARGE SCALE GENOMIC DNA]</scope>
    <source>
        <strain evidence="2 3">CCMP1545</strain>
    </source>
</reference>
<protein>
    <submittedName>
        <fullName evidence="2">Predicted protein</fullName>
    </submittedName>
</protein>
<evidence type="ECO:0000313" key="3">
    <source>
        <dbReference type="Proteomes" id="UP000001876"/>
    </source>
</evidence>